<organism evidence="9 10">
    <name type="scientific">Pseudolactococcus raffinolactis</name>
    <dbReference type="NCBI Taxonomy" id="1366"/>
    <lineage>
        <taxon>Bacteria</taxon>
        <taxon>Bacillati</taxon>
        <taxon>Bacillota</taxon>
        <taxon>Bacilli</taxon>
        <taxon>Lactobacillales</taxon>
        <taxon>Streptococcaceae</taxon>
        <taxon>Pseudolactococcus</taxon>
    </lineage>
</organism>
<comment type="subcellular location">
    <subcellularLocation>
        <location evidence="1">Secreted</location>
        <location evidence="1">Cell wall</location>
        <topology evidence="1">Peptidoglycan-anchor</topology>
    </subcellularLocation>
</comment>
<dbReference type="GO" id="GO:0007155">
    <property type="term" value="P:cell adhesion"/>
    <property type="evidence" value="ECO:0007669"/>
    <property type="project" value="InterPro"/>
</dbReference>
<dbReference type="GO" id="GO:0005518">
    <property type="term" value="F:collagen binding"/>
    <property type="evidence" value="ECO:0007669"/>
    <property type="project" value="InterPro"/>
</dbReference>
<keyword evidence="2" id="KW-0134">Cell wall</keyword>
<dbReference type="SUPFAM" id="SSF49478">
    <property type="entry name" value="Cna protein B-type domain"/>
    <property type="match status" value="1"/>
</dbReference>
<keyword evidence="5" id="KW-0572">Peptidoglycan-anchor</keyword>
<dbReference type="AlphaFoldDB" id="A0AAE6YKM7"/>
<protein>
    <submittedName>
        <fullName evidence="9">Cna B-type domain-containing protein</fullName>
    </submittedName>
</protein>
<accession>A0AAE6YKM7</accession>
<evidence type="ECO:0000256" key="3">
    <source>
        <dbReference type="ARBA" id="ARBA00022525"/>
    </source>
</evidence>
<dbReference type="Pfam" id="PF17961">
    <property type="entry name" value="Big_8"/>
    <property type="match status" value="1"/>
</dbReference>
<dbReference type="InterPro" id="IPR008966">
    <property type="entry name" value="Adhesion_dom_sf"/>
</dbReference>
<evidence type="ECO:0000259" key="7">
    <source>
        <dbReference type="Pfam" id="PF05738"/>
    </source>
</evidence>
<evidence type="ECO:0000256" key="5">
    <source>
        <dbReference type="ARBA" id="ARBA00023088"/>
    </source>
</evidence>
<keyword evidence="3" id="KW-0964">Secreted</keyword>
<dbReference type="EMBL" id="CP047628">
    <property type="protein sequence ID" value="QIW58052.1"/>
    <property type="molecule type" value="Genomic_DNA"/>
</dbReference>
<dbReference type="Gene3D" id="2.60.40.740">
    <property type="match status" value="1"/>
</dbReference>
<dbReference type="SUPFAM" id="SSF49401">
    <property type="entry name" value="Bacterial adhesins"/>
    <property type="match status" value="2"/>
</dbReference>
<reference evidence="9 10" key="1">
    <citation type="submission" date="2019-12" db="EMBL/GenBank/DDBJ databases">
        <title>Whole genome sequences of Lactococcus raffinolactis strains isolated from sewage.</title>
        <authorList>
            <person name="Ybazeta G."/>
            <person name="Ross M."/>
            <person name="Brabant-Kirwan D."/>
            <person name="Saleh M."/>
            <person name="Dillon J.A."/>
            <person name="Splinter K."/>
            <person name="Nokhbeh R."/>
        </authorList>
    </citation>
    <scope>NUCLEOTIDE SEQUENCE [LARGE SCALE GENOMIC DNA]</scope>
    <source>
        <strain evidence="9 10">Lr_19_14</strain>
    </source>
</reference>
<feature type="domain" description="Collagen binding" evidence="6">
    <location>
        <begin position="198"/>
        <end position="325"/>
    </location>
</feature>
<dbReference type="InterPro" id="IPR008454">
    <property type="entry name" value="Collagen-bd_Cna-like_B-typ_dom"/>
</dbReference>
<dbReference type="Gene3D" id="2.60.40.1140">
    <property type="entry name" value="Collagen-binding surface protein Cna, B-type domain"/>
    <property type="match status" value="1"/>
</dbReference>
<evidence type="ECO:0000313" key="10">
    <source>
        <dbReference type="Proteomes" id="UP000501558"/>
    </source>
</evidence>
<evidence type="ECO:0000256" key="1">
    <source>
        <dbReference type="ARBA" id="ARBA00004168"/>
    </source>
</evidence>
<sequence>MVYVIIKGENVKKFQSLLGIVVLLLSLVNTSSVALATTLGDGQGQRAVKDWGDQFITKAELQDKAGQAKESFGMFDEMVANWSFKIPAGTEIQPGDTMTVKVPEVLGFQNVIKFDISDGLGHTVGKAVADPATGEVVITFTDFVANAQTTNISGSFNLSVHRDRTKVKYDTDTPVNWGTIGESTVKIEPGTDRPADDEGVKKWGYIDAEDPFLIHWTARINFSENLDTTIKNAVYHDELGPNQELVNGSISGFYVSGWEDNWYAKAGASVPDSMISMTDAHHFKVSFGDLTGSVYINYLSRITDDDTSGKYDNQGSLAGENFSKTVESYVQIDGGGGNSATNIPVAGVKTWRDNDNAVGMRPESIMLELYQNDVKIATQKVTASTD</sequence>
<evidence type="ECO:0000259" key="8">
    <source>
        <dbReference type="Pfam" id="PF17961"/>
    </source>
</evidence>
<dbReference type="InterPro" id="IPR008456">
    <property type="entry name" value="Collagen-bd_dom"/>
</dbReference>
<dbReference type="Gene3D" id="2.60.40.1280">
    <property type="match status" value="1"/>
</dbReference>
<gene>
    <name evidence="9" type="ORF">GU334_03630</name>
</gene>
<evidence type="ECO:0000313" key="9">
    <source>
        <dbReference type="EMBL" id="QIW58052.1"/>
    </source>
</evidence>
<dbReference type="InterPro" id="IPR011252">
    <property type="entry name" value="Fibrogen-bd_dom1"/>
</dbReference>
<proteinExistence type="predicted"/>
<keyword evidence="10" id="KW-1185">Reference proteome</keyword>
<dbReference type="Proteomes" id="UP000501558">
    <property type="component" value="Chromosome"/>
</dbReference>
<evidence type="ECO:0000256" key="4">
    <source>
        <dbReference type="ARBA" id="ARBA00022729"/>
    </source>
</evidence>
<feature type="domain" description="SDR-like Ig" evidence="8">
    <location>
        <begin position="77"/>
        <end position="169"/>
    </location>
</feature>
<name>A0AAE6YKM7_9LACT</name>
<dbReference type="Pfam" id="PF05737">
    <property type="entry name" value="Collagen_bind"/>
    <property type="match status" value="1"/>
</dbReference>
<dbReference type="Pfam" id="PF05738">
    <property type="entry name" value="Cna_B"/>
    <property type="match status" value="1"/>
</dbReference>
<evidence type="ECO:0000256" key="2">
    <source>
        <dbReference type="ARBA" id="ARBA00022512"/>
    </source>
</evidence>
<dbReference type="InterPro" id="IPR041171">
    <property type="entry name" value="SDR_Ig"/>
</dbReference>
<keyword evidence="4" id="KW-0732">Signal</keyword>
<feature type="domain" description="CNA-B" evidence="7">
    <location>
        <begin position="345"/>
        <end position="385"/>
    </location>
</feature>
<evidence type="ECO:0000259" key="6">
    <source>
        <dbReference type="Pfam" id="PF05737"/>
    </source>
</evidence>